<dbReference type="Gene3D" id="3.40.50.2300">
    <property type="match status" value="1"/>
</dbReference>
<protein>
    <submittedName>
        <fullName evidence="4">Response regulator</fullName>
    </submittedName>
</protein>
<dbReference type="SUPFAM" id="SSF52172">
    <property type="entry name" value="CheY-like"/>
    <property type="match status" value="1"/>
</dbReference>
<accession>A0A937D4F8</accession>
<gene>
    <name evidence="4" type="ORF">JI739_00700</name>
</gene>
<evidence type="ECO:0000256" key="2">
    <source>
        <dbReference type="PROSITE-ProRule" id="PRU00169"/>
    </source>
</evidence>
<dbReference type="EMBL" id="JAEQNA010000001">
    <property type="protein sequence ID" value="MBL0418853.1"/>
    <property type="molecule type" value="Genomic_DNA"/>
</dbReference>
<evidence type="ECO:0000256" key="1">
    <source>
        <dbReference type="ARBA" id="ARBA00022553"/>
    </source>
</evidence>
<evidence type="ECO:0000313" key="4">
    <source>
        <dbReference type="EMBL" id="MBL0418853.1"/>
    </source>
</evidence>
<dbReference type="AlphaFoldDB" id="A0A937D4F8"/>
<comment type="caution">
    <text evidence="4">The sequence shown here is derived from an EMBL/GenBank/DDBJ whole genome shotgun (WGS) entry which is preliminary data.</text>
</comment>
<dbReference type="SUPFAM" id="SSF55073">
    <property type="entry name" value="Nucleotide cyclase"/>
    <property type="match status" value="1"/>
</dbReference>
<dbReference type="Proteomes" id="UP000613011">
    <property type="component" value="Unassembled WGS sequence"/>
</dbReference>
<reference evidence="4" key="1">
    <citation type="submission" date="2021-01" db="EMBL/GenBank/DDBJ databases">
        <title>Ramlibacter sp. strain AW1 16S ribosomal RNA gene Genome sequencing and assembly.</title>
        <authorList>
            <person name="Kang M."/>
        </authorList>
    </citation>
    <scope>NUCLEOTIDE SEQUENCE</scope>
    <source>
        <strain evidence="4">AW1</strain>
    </source>
</reference>
<dbReference type="InterPro" id="IPR029787">
    <property type="entry name" value="Nucleotide_cyclase"/>
</dbReference>
<proteinExistence type="predicted"/>
<dbReference type="InterPro" id="IPR011006">
    <property type="entry name" value="CheY-like_superfamily"/>
</dbReference>
<keyword evidence="5" id="KW-1185">Reference proteome</keyword>
<dbReference type="Pfam" id="PF00072">
    <property type="entry name" value="Response_reg"/>
    <property type="match status" value="1"/>
</dbReference>
<evidence type="ECO:0000259" key="3">
    <source>
        <dbReference type="PROSITE" id="PS50110"/>
    </source>
</evidence>
<dbReference type="PROSITE" id="PS50110">
    <property type="entry name" value="RESPONSE_REGULATORY"/>
    <property type="match status" value="1"/>
</dbReference>
<dbReference type="InterPro" id="IPR050595">
    <property type="entry name" value="Bact_response_regulator"/>
</dbReference>
<dbReference type="PANTHER" id="PTHR44591:SF3">
    <property type="entry name" value="RESPONSE REGULATORY DOMAIN-CONTAINING PROTEIN"/>
    <property type="match status" value="1"/>
</dbReference>
<dbReference type="Gene3D" id="3.30.70.1230">
    <property type="entry name" value="Nucleotide cyclase"/>
    <property type="match status" value="1"/>
</dbReference>
<dbReference type="PANTHER" id="PTHR44591">
    <property type="entry name" value="STRESS RESPONSE REGULATOR PROTEIN 1"/>
    <property type="match status" value="1"/>
</dbReference>
<keyword evidence="1 2" id="KW-0597">Phosphoprotein</keyword>
<dbReference type="GO" id="GO:0000160">
    <property type="term" value="P:phosphorelay signal transduction system"/>
    <property type="evidence" value="ECO:0007669"/>
    <property type="project" value="InterPro"/>
</dbReference>
<dbReference type="RefSeq" id="WP_201681931.1">
    <property type="nucleotide sequence ID" value="NZ_JAEQNA010000001.1"/>
</dbReference>
<sequence length="344" mass="37942">MPDPTPEDLPPLPRILVVDDAPDSLWLINELLKDRYEVLQAAGGEEALALARSEPRPDLLLLDILMPDMDGYEVLRRLRQEPRTADIPVAFMSALSRDEQQRQGRDLGAVDYLTKPVDVRAVMSRVETQLLERRQARRMEALGERLARQLPKEQWEALFRGEGRSGIAFELLPVSLLLVQAAYMSGSVGDRSEFLAQVAELAGSQGGTVDRYEREATVLLFEQPAAALRTAMALQQRYGAPNLRLGLHDMPAEIARFSCGQTAERTLVGSEVSAARRATAHSGSGITLSPAACAALREELHSCRSRVLFTARYEGNALRIAQLLPLELEQARWAGSDRAPLPAS</sequence>
<feature type="modified residue" description="4-aspartylphosphate" evidence="2">
    <location>
        <position position="63"/>
    </location>
</feature>
<dbReference type="SMART" id="SM00448">
    <property type="entry name" value="REC"/>
    <property type="match status" value="1"/>
</dbReference>
<evidence type="ECO:0000313" key="5">
    <source>
        <dbReference type="Proteomes" id="UP000613011"/>
    </source>
</evidence>
<organism evidence="4 5">
    <name type="scientific">Ramlibacter aurantiacus</name>
    <dbReference type="NCBI Taxonomy" id="2801330"/>
    <lineage>
        <taxon>Bacteria</taxon>
        <taxon>Pseudomonadati</taxon>
        <taxon>Pseudomonadota</taxon>
        <taxon>Betaproteobacteria</taxon>
        <taxon>Burkholderiales</taxon>
        <taxon>Comamonadaceae</taxon>
        <taxon>Ramlibacter</taxon>
    </lineage>
</organism>
<dbReference type="InterPro" id="IPR001789">
    <property type="entry name" value="Sig_transdc_resp-reg_receiver"/>
</dbReference>
<feature type="domain" description="Response regulatory" evidence="3">
    <location>
        <begin position="14"/>
        <end position="130"/>
    </location>
</feature>
<name>A0A937D4F8_9BURK</name>